<protein>
    <submittedName>
        <fullName evidence="1">Uncharacterized protein</fullName>
    </submittedName>
</protein>
<dbReference type="EMBL" id="AODD01000026">
    <property type="protein sequence ID" value="EUJ21687.1"/>
    <property type="molecule type" value="Genomic_DNA"/>
</dbReference>
<dbReference type="Proteomes" id="UP000019253">
    <property type="component" value="Unassembled WGS sequence"/>
</dbReference>
<keyword evidence="2" id="KW-1185">Reference proteome</keyword>
<proteinExistence type="predicted"/>
<name>W7B6Z2_9LIST</name>
<gene>
    <name evidence="1" type="ORF">PGRAN_13868</name>
</gene>
<reference evidence="1 2" key="1">
    <citation type="journal article" date="2014" name="Int. J. Syst. Evol. Microbiol.">
        <title>Listeria floridensis sp. nov., Listeria aquatica sp. nov., Listeria cornellensis sp. nov., Listeria riparia sp. nov. and Listeria grandensis sp. nov., from agricultural and natural environments.</title>
        <authorList>
            <person name="den Bakker H.C."/>
            <person name="Warchocki S."/>
            <person name="Wright E.M."/>
            <person name="Allred A.F."/>
            <person name="Ahlstrom C."/>
            <person name="Manuel C.S."/>
            <person name="Stasiewicz M.J."/>
            <person name="Burrell A."/>
            <person name="Roof S."/>
            <person name="Strawn L."/>
            <person name="Fortes E.D."/>
            <person name="Nightingale K.K."/>
            <person name="Kephart D."/>
            <person name="Wiedmann M."/>
        </authorList>
    </citation>
    <scope>NUCLEOTIDE SEQUENCE [LARGE SCALE GENOMIC DNA]</scope>
    <source>
        <strain evidence="2">FSL F6-971</strain>
    </source>
</reference>
<sequence>MLFLCISALKLVLKMVFHFSNVQKDAYIFLNVLKGGNPRFAGETPDIVNSFRKIILPFHLRRECRVIWSYTRINKKKMLFTFISRWKASLTVSKREATFQRERGAAKIQKIHEECTNILNLAQMSDHDARPGNAVAKKWDKNSNGWVL</sequence>
<dbReference type="AlphaFoldDB" id="W7B6Z2"/>
<evidence type="ECO:0000313" key="1">
    <source>
        <dbReference type="EMBL" id="EUJ21687.1"/>
    </source>
</evidence>
<comment type="caution">
    <text evidence="1">The sequence shown here is derived from an EMBL/GenBank/DDBJ whole genome shotgun (WGS) entry which is preliminary data.</text>
</comment>
<organism evidence="1 2">
    <name type="scientific">Listeria grandensis FSL F6-0971</name>
    <dbReference type="NCBI Taxonomy" id="1265819"/>
    <lineage>
        <taxon>Bacteria</taxon>
        <taxon>Bacillati</taxon>
        <taxon>Bacillota</taxon>
        <taxon>Bacilli</taxon>
        <taxon>Bacillales</taxon>
        <taxon>Listeriaceae</taxon>
        <taxon>Listeria</taxon>
    </lineage>
</organism>
<accession>W7B6Z2</accession>
<evidence type="ECO:0000313" key="2">
    <source>
        <dbReference type="Proteomes" id="UP000019253"/>
    </source>
</evidence>